<evidence type="ECO:0000313" key="3">
    <source>
        <dbReference type="Proteomes" id="UP000323506"/>
    </source>
</evidence>
<proteinExistence type="predicted"/>
<gene>
    <name evidence="2" type="ORF">ES288_D04G085900v1</name>
</gene>
<protein>
    <submittedName>
        <fullName evidence="2">Uncharacterized protein</fullName>
    </submittedName>
</protein>
<dbReference type="Proteomes" id="UP000323506">
    <property type="component" value="Chromosome D04"/>
</dbReference>
<keyword evidence="3" id="KW-1185">Reference proteome</keyword>
<name>A0A5D2CYA3_GOSDA</name>
<feature type="region of interest" description="Disordered" evidence="1">
    <location>
        <begin position="1"/>
        <end position="25"/>
    </location>
</feature>
<dbReference type="AlphaFoldDB" id="A0A5D2CYA3"/>
<evidence type="ECO:0000256" key="1">
    <source>
        <dbReference type="SAM" id="MobiDB-lite"/>
    </source>
</evidence>
<evidence type="ECO:0000313" key="2">
    <source>
        <dbReference type="EMBL" id="TYG73245.1"/>
    </source>
</evidence>
<accession>A0A5D2CYA3</accession>
<dbReference type="EMBL" id="CM017704">
    <property type="protein sequence ID" value="TYG73245.1"/>
    <property type="molecule type" value="Genomic_DNA"/>
</dbReference>
<reference evidence="2 3" key="1">
    <citation type="submission" date="2019-06" db="EMBL/GenBank/DDBJ databases">
        <title>WGS assembly of Gossypium darwinii.</title>
        <authorList>
            <person name="Chen Z.J."/>
            <person name="Sreedasyam A."/>
            <person name="Ando A."/>
            <person name="Song Q."/>
            <person name="De L."/>
            <person name="Hulse-Kemp A."/>
            <person name="Ding M."/>
            <person name="Ye W."/>
            <person name="Kirkbride R."/>
            <person name="Jenkins J."/>
            <person name="Plott C."/>
            <person name="Lovell J."/>
            <person name="Lin Y.-M."/>
            <person name="Vaughn R."/>
            <person name="Liu B."/>
            <person name="Li W."/>
            <person name="Simpson S."/>
            <person name="Scheffler B."/>
            <person name="Saski C."/>
            <person name="Grover C."/>
            <person name="Hu G."/>
            <person name="Conover J."/>
            <person name="Carlson J."/>
            <person name="Shu S."/>
            <person name="Boston L."/>
            <person name="Williams M."/>
            <person name="Peterson D."/>
            <person name="Mcgee K."/>
            <person name="Jones D."/>
            <person name="Wendel J."/>
            <person name="Stelly D."/>
            <person name="Grimwood J."/>
            <person name="Schmutz J."/>
        </authorList>
    </citation>
    <scope>NUCLEOTIDE SEQUENCE [LARGE SCALE GENOMIC DNA]</scope>
    <source>
        <strain evidence="2">1808015.09</strain>
    </source>
</reference>
<sequence length="57" mass="6455">MQEVKKNYWAKSASSSGYHAQNDVEVSIKDKNDWEDVASEFQRRKSVGLSGGSDFRT</sequence>
<organism evidence="2 3">
    <name type="scientific">Gossypium darwinii</name>
    <name type="common">Darwin's cotton</name>
    <name type="synonym">Gossypium barbadense var. darwinii</name>
    <dbReference type="NCBI Taxonomy" id="34276"/>
    <lineage>
        <taxon>Eukaryota</taxon>
        <taxon>Viridiplantae</taxon>
        <taxon>Streptophyta</taxon>
        <taxon>Embryophyta</taxon>
        <taxon>Tracheophyta</taxon>
        <taxon>Spermatophyta</taxon>
        <taxon>Magnoliopsida</taxon>
        <taxon>eudicotyledons</taxon>
        <taxon>Gunneridae</taxon>
        <taxon>Pentapetalae</taxon>
        <taxon>rosids</taxon>
        <taxon>malvids</taxon>
        <taxon>Malvales</taxon>
        <taxon>Malvaceae</taxon>
        <taxon>Malvoideae</taxon>
        <taxon>Gossypium</taxon>
    </lineage>
</organism>